<accession>A0A1C7M898</accession>
<proteinExistence type="predicted"/>
<reference evidence="1 2" key="1">
    <citation type="submission" date="2016-03" db="EMBL/GenBank/DDBJ databases">
        <title>Whole genome sequencing of Grifola frondosa 9006-11.</title>
        <authorList>
            <person name="Min B."/>
            <person name="Park H."/>
            <person name="Kim J.-G."/>
            <person name="Cho H."/>
            <person name="Oh Y.-L."/>
            <person name="Kong W.-S."/>
            <person name="Choi I.-G."/>
        </authorList>
    </citation>
    <scope>NUCLEOTIDE SEQUENCE [LARGE SCALE GENOMIC DNA]</scope>
    <source>
        <strain evidence="1 2">9006-11</strain>
    </source>
</reference>
<gene>
    <name evidence="1" type="ORF">A0H81_07284</name>
</gene>
<dbReference type="AlphaFoldDB" id="A0A1C7M898"/>
<sequence length="83" mass="9109">MHAVCLVASSQDAGMTEHSSHSHWTHDGPAISPLHSEVITPYIRINSEGILHLPNTPPHLEFWYAVTLLGALFEDYAHDPVAA</sequence>
<evidence type="ECO:0000313" key="1">
    <source>
        <dbReference type="EMBL" id="OBZ73121.1"/>
    </source>
</evidence>
<evidence type="ECO:0000313" key="2">
    <source>
        <dbReference type="Proteomes" id="UP000092993"/>
    </source>
</evidence>
<keyword evidence="2" id="KW-1185">Reference proteome</keyword>
<dbReference type="Proteomes" id="UP000092993">
    <property type="component" value="Unassembled WGS sequence"/>
</dbReference>
<protein>
    <submittedName>
        <fullName evidence="1">Uncharacterized protein</fullName>
    </submittedName>
</protein>
<dbReference type="EMBL" id="LUGG01000007">
    <property type="protein sequence ID" value="OBZ73121.1"/>
    <property type="molecule type" value="Genomic_DNA"/>
</dbReference>
<comment type="caution">
    <text evidence="1">The sequence shown here is derived from an EMBL/GenBank/DDBJ whole genome shotgun (WGS) entry which is preliminary data.</text>
</comment>
<name>A0A1C7M898_GRIFR</name>
<organism evidence="1 2">
    <name type="scientific">Grifola frondosa</name>
    <name type="common">Maitake</name>
    <name type="synonym">Polyporus frondosus</name>
    <dbReference type="NCBI Taxonomy" id="5627"/>
    <lineage>
        <taxon>Eukaryota</taxon>
        <taxon>Fungi</taxon>
        <taxon>Dikarya</taxon>
        <taxon>Basidiomycota</taxon>
        <taxon>Agaricomycotina</taxon>
        <taxon>Agaricomycetes</taxon>
        <taxon>Polyporales</taxon>
        <taxon>Grifolaceae</taxon>
        <taxon>Grifola</taxon>
    </lineage>
</organism>